<comment type="caution">
    <text evidence="1">The sequence shown here is derived from an EMBL/GenBank/DDBJ whole genome shotgun (WGS) entry which is preliminary data.</text>
</comment>
<gene>
    <name evidence="1" type="ORF">AMELA_G00111770</name>
</gene>
<accession>A0A7J6APU8</accession>
<proteinExistence type="predicted"/>
<sequence>MVAIQKLYLFHAYAMTVLVSEHRNSILDVSVGILFEDTNLQPPNSLHLTSSIGIILEGQVVMDKMQDVS</sequence>
<keyword evidence="2" id="KW-1185">Reference proteome</keyword>
<dbReference type="Proteomes" id="UP000593565">
    <property type="component" value="Unassembled WGS sequence"/>
</dbReference>
<reference evidence="1 2" key="1">
    <citation type="submission" date="2020-02" db="EMBL/GenBank/DDBJ databases">
        <title>A chromosome-scale genome assembly of the black bullhead catfish (Ameiurus melas).</title>
        <authorList>
            <person name="Wen M."/>
            <person name="Zham M."/>
            <person name="Cabau C."/>
            <person name="Klopp C."/>
            <person name="Donnadieu C."/>
            <person name="Roques C."/>
            <person name="Bouchez O."/>
            <person name="Lampietro C."/>
            <person name="Jouanno E."/>
            <person name="Herpin A."/>
            <person name="Louis A."/>
            <person name="Berthelot C."/>
            <person name="Parey E."/>
            <person name="Roest-Crollius H."/>
            <person name="Braasch I."/>
            <person name="Postlethwait J."/>
            <person name="Robinson-Rechavi M."/>
            <person name="Echchiki A."/>
            <person name="Begum T."/>
            <person name="Montfort J."/>
            <person name="Schartl M."/>
            <person name="Bobe J."/>
            <person name="Guiguen Y."/>
        </authorList>
    </citation>
    <scope>NUCLEOTIDE SEQUENCE [LARGE SCALE GENOMIC DNA]</scope>
    <source>
        <strain evidence="1">M_S1</strain>
        <tissue evidence="1">Blood</tissue>
    </source>
</reference>
<evidence type="ECO:0000313" key="1">
    <source>
        <dbReference type="EMBL" id="KAF4084922.1"/>
    </source>
</evidence>
<evidence type="ECO:0000313" key="2">
    <source>
        <dbReference type="Proteomes" id="UP000593565"/>
    </source>
</evidence>
<dbReference type="EMBL" id="JAAGNN010000009">
    <property type="protein sequence ID" value="KAF4084922.1"/>
    <property type="molecule type" value="Genomic_DNA"/>
</dbReference>
<protein>
    <submittedName>
        <fullName evidence="1">Uncharacterized protein</fullName>
    </submittedName>
</protein>
<name>A0A7J6APU8_AMEME</name>
<organism evidence="1 2">
    <name type="scientific">Ameiurus melas</name>
    <name type="common">Black bullhead</name>
    <name type="synonym">Silurus melas</name>
    <dbReference type="NCBI Taxonomy" id="219545"/>
    <lineage>
        <taxon>Eukaryota</taxon>
        <taxon>Metazoa</taxon>
        <taxon>Chordata</taxon>
        <taxon>Craniata</taxon>
        <taxon>Vertebrata</taxon>
        <taxon>Euteleostomi</taxon>
        <taxon>Actinopterygii</taxon>
        <taxon>Neopterygii</taxon>
        <taxon>Teleostei</taxon>
        <taxon>Ostariophysi</taxon>
        <taxon>Siluriformes</taxon>
        <taxon>Ictaluridae</taxon>
        <taxon>Ameiurus</taxon>
    </lineage>
</organism>
<dbReference type="AlphaFoldDB" id="A0A7J6APU8"/>